<evidence type="ECO:0000256" key="9">
    <source>
        <dbReference type="ARBA" id="ARBA00023310"/>
    </source>
</evidence>
<dbReference type="PROSITE" id="PS00153">
    <property type="entry name" value="ATPASE_GAMMA"/>
    <property type="match status" value="1"/>
</dbReference>
<keyword evidence="6 10" id="KW-0406">Ion transport</keyword>
<name>A0A4Y7RZ97_9FIRM</name>
<keyword evidence="8 10" id="KW-0139">CF(1)</keyword>
<evidence type="ECO:0000256" key="2">
    <source>
        <dbReference type="ARBA" id="ARBA00004170"/>
    </source>
</evidence>
<keyword evidence="7 10" id="KW-0472">Membrane</keyword>
<dbReference type="GO" id="GO:0005524">
    <property type="term" value="F:ATP binding"/>
    <property type="evidence" value="ECO:0007669"/>
    <property type="project" value="UniProtKB-UniRule"/>
</dbReference>
<keyword evidence="12" id="KW-1185">Reference proteome</keyword>
<comment type="subunit">
    <text evidence="10">F-type ATPases have 2 components, CF(1) - the catalytic core - and CF(0) - the membrane proton channel. CF(1) has five subunits: alpha(3), beta(3), gamma(1), delta(1), epsilon(1). CF(0) has three main subunits: a, b and c.</text>
</comment>
<dbReference type="Gene3D" id="3.40.1380.10">
    <property type="match status" value="1"/>
</dbReference>
<evidence type="ECO:0000256" key="6">
    <source>
        <dbReference type="ARBA" id="ARBA00023065"/>
    </source>
</evidence>
<dbReference type="SUPFAM" id="SSF52943">
    <property type="entry name" value="ATP synthase (F1-ATPase), gamma subunit"/>
    <property type="match status" value="1"/>
</dbReference>
<evidence type="ECO:0000256" key="5">
    <source>
        <dbReference type="ARBA" id="ARBA00022781"/>
    </source>
</evidence>
<dbReference type="AlphaFoldDB" id="A0A4Y7RZ97"/>
<gene>
    <name evidence="10 11" type="primary">atpG</name>
    <name evidence="11" type="ORF">Pmgp_00027</name>
</gene>
<evidence type="ECO:0000256" key="3">
    <source>
        <dbReference type="ARBA" id="ARBA00007681"/>
    </source>
</evidence>
<keyword evidence="9 10" id="KW-0066">ATP synthesis</keyword>
<dbReference type="PRINTS" id="PR00126">
    <property type="entry name" value="ATPASEGAMMA"/>
</dbReference>
<dbReference type="GO" id="GO:0005886">
    <property type="term" value="C:plasma membrane"/>
    <property type="evidence" value="ECO:0007669"/>
    <property type="project" value="UniProtKB-SubCell"/>
</dbReference>
<comment type="similarity">
    <text evidence="3 10">Belongs to the ATPase gamma chain family.</text>
</comment>
<dbReference type="EMBL" id="QFFZ01000001">
    <property type="protein sequence ID" value="TEB13627.1"/>
    <property type="molecule type" value="Genomic_DNA"/>
</dbReference>
<keyword evidence="4 10" id="KW-0813">Transport</keyword>
<dbReference type="GO" id="GO:0042777">
    <property type="term" value="P:proton motive force-driven plasma membrane ATP synthesis"/>
    <property type="evidence" value="ECO:0007669"/>
    <property type="project" value="UniProtKB-UniRule"/>
</dbReference>
<evidence type="ECO:0000256" key="1">
    <source>
        <dbReference type="ARBA" id="ARBA00003456"/>
    </source>
</evidence>
<dbReference type="Proteomes" id="UP000297597">
    <property type="component" value="Unassembled WGS sequence"/>
</dbReference>
<proteinExistence type="inferred from homology"/>
<dbReference type="CDD" id="cd12151">
    <property type="entry name" value="F1-ATPase_gamma"/>
    <property type="match status" value="1"/>
</dbReference>
<reference evidence="11 12" key="1">
    <citation type="journal article" date="2018" name="Environ. Microbiol.">
        <title>Novel energy conservation strategies and behaviour of Pelotomaculum schinkii driving syntrophic propionate catabolism.</title>
        <authorList>
            <person name="Hidalgo-Ahumada C.A.P."/>
            <person name="Nobu M.K."/>
            <person name="Narihiro T."/>
            <person name="Tamaki H."/>
            <person name="Liu W.T."/>
            <person name="Kamagata Y."/>
            <person name="Stams A.J.M."/>
            <person name="Imachi H."/>
            <person name="Sousa D.Z."/>
        </authorList>
    </citation>
    <scope>NUCLEOTIDE SEQUENCE [LARGE SCALE GENOMIC DNA]</scope>
    <source>
        <strain evidence="11 12">MGP</strain>
    </source>
</reference>
<evidence type="ECO:0000256" key="4">
    <source>
        <dbReference type="ARBA" id="ARBA00022448"/>
    </source>
</evidence>
<dbReference type="RefSeq" id="WP_134211944.1">
    <property type="nucleotide sequence ID" value="NZ_QFFZ01000001.1"/>
</dbReference>
<sequence>MASLRDLRRRIKATKNMQQITKAMKAVSAAKMRKAQDSVTAARPYSKRIKSVLGRVAVASGGVNHPLLAVREPKKTAFIVITADRGLCGGFNSNVIRRATQEMKGANASLDLVTIGRKGRDFFRRRGYSIAKEYVGLGEDVKYSTARDIGSYVIEKYSSEEYDEVYLIYSQFINVLVQKPVMVKILPAEPPTEEGAGANGDGENKKVPYIFEPSAEAVLTELLPKYIENAIYQGLLETKAGFYSAQMTAMENATKNASDMIDKLTLTMNRARQAQITKEISEIVGGAAALE</sequence>
<dbReference type="OrthoDB" id="9812769at2"/>
<keyword evidence="10" id="KW-1003">Cell membrane</keyword>
<dbReference type="HAMAP" id="MF_00815">
    <property type="entry name" value="ATP_synth_gamma_bact"/>
    <property type="match status" value="1"/>
</dbReference>
<evidence type="ECO:0000256" key="7">
    <source>
        <dbReference type="ARBA" id="ARBA00023136"/>
    </source>
</evidence>
<evidence type="ECO:0000313" key="11">
    <source>
        <dbReference type="EMBL" id="TEB13627.1"/>
    </source>
</evidence>
<organism evidence="11 12">
    <name type="scientific">Pelotomaculum propionicicum</name>
    <dbReference type="NCBI Taxonomy" id="258475"/>
    <lineage>
        <taxon>Bacteria</taxon>
        <taxon>Bacillati</taxon>
        <taxon>Bacillota</taxon>
        <taxon>Clostridia</taxon>
        <taxon>Eubacteriales</taxon>
        <taxon>Desulfotomaculaceae</taxon>
        <taxon>Pelotomaculum</taxon>
    </lineage>
</organism>
<dbReference type="Pfam" id="PF00231">
    <property type="entry name" value="ATP-synt"/>
    <property type="match status" value="1"/>
</dbReference>
<dbReference type="InterPro" id="IPR000131">
    <property type="entry name" value="ATP_synth_F1_gsu"/>
</dbReference>
<dbReference type="PANTHER" id="PTHR11693">
    <property type="entry name" value="ATP SYNTHASE GAMMA CHAIN"/>
    <property type="match status" value="1"/>
</dbReference>
<dbReference type="PANTHER" id="PTHR11693:SF22">
    <property type="entry name" value="ATP SYNTHASE SUBUNIT GAMMA, MITOCHONDRIAL"/>
    <property type="match status" value="1"/>
</dbReference>
<comment type="subcellular location">
    <subcellularLocation>
        <location evidence="10">Cell membrane</location>
        <topology evidence="10">Peripheral membrane protein</topology>
    </subcellularLocation>
    <subcellularLocation>
        <location evidence="2">Membrane</location>
        <topology evidence="2">Peripheral membrane protein</topology>
    </subcellularLocation>
</comment>
<evidence type="ECO:0000256" key="8">
    <source>
        <dbReference type="ARBA" id="ARBA00023196"/>
    </source>
</evidence>
<dbReference type="GO" id="GO:0045259">
    <property type="term" value="C:proton-transporting ATP synthase complex"/>
    <property type="evidence" value="ECO:0007669"/>
    <property type="project" value="UniProtKB-KW"/>
</dbReference>
<protein>
    <recommendedName>
        <fullName evidence="10">ATP synthase gamma chain</fullName>
    </recommendedName>
    <alternativeName>
        <fullName evidence="10">ATP synthase F1 sector gamma subunit</fullName>
    </alternativeName>
    <alternativeName>
        <fullName evidence="10">F-ATPase gamma subunit</fullName>
    </alternativeName>
</protein>
<comment type="function">
    <text evidence="1 10">Produces ATP from ADP in the presence of a proton gradient across the membrane. The gamma chain is believed to be important in regulating ATPase activity and the flow of protons through the CF(0) complex.</text>
</comment>
<dbReference type="NCBIfam" id="TIGR01146">
    <property type="entry name" value="ATPsyn_F1gamma"/>
    <property type="match status" value="1"/>
</dbReference>
<dbReference type="FunFam" id="3.40.1380.10:FF:000006">
    <property type="entry name" value="ATP synthase gamma chain"/>
    <property type="match status" value="1"/>
</dbReference>
<dbReference type="InterPro" id="IPR035968">
    <property type="entry name" value="ATP_synth_F1_ATPase_gsu"/>
</dbReference>
<evidence type="ECO:0000256" key="10">
    <source>
        <dbReference type="HAMAP-Rule" id="MF_00815"/>
    </source>
</evidence>
<keyword evidence="5 10" id="KW-0375">Hydrogen ion transport</keyword>
<dbReference type="InterPro" id="IPR023632">
    <property type="entry name" value="ATP_synth_F1_gsu_CS"/>
</dbReference>
<accession>A0A4Y7RZ97</accession>
<evidence type="ECO:0000313" key="12">
    <source>
        <dbReference type="Proteomes" id="UP000297597"/>
    </source>
</evidence>
<comment type="caution">
    <text evidence="11">The sequence shown here is derived from an EMBL/GenBank/DDBJ whole genome shotgun (WGS) entry which is preliminary data.</text>
</comment>
<dbReference type="Gene3D" id="1.10.287.80">
    <property type="entry name" value="ATP synthase, gamma subunit, helix hairpin domain"/>
    <property type="match status" value="2"/>
</dbReference>
<dbReference type="GO" id="GO:0046933">
    <property type="term" value="F:proton-transporting ATP synthase activity, rotational mechanism"/>
    <property type="evidence" value="ECO:0007669"/>
    <property type="project" value="UniProtKB-UniRule"/>
</dbReference>